<dbReference type="InterPro" id="IPR051821">
    <property type="entry name" value="Asp/Asn_beta-hydroxylase"/>
</dbReference>
<feature type="domain" description="Aspartyl/asparaginy/proline hydroxylase" evidence="4">
    <location>
        <begin position="64"/>
        <end position="219"/>
    </location>
</feature>
<keyword evidence="3" id="KW-0560">Oxidoreductase</keyword>
<comment type="caution">
    <text evidence="5">The sequence shown here is derived from an EMBL/GenBank/DDBJ whole genome shotgun (WGS) entry which is preliminary data.</text>
</comment>
<evidence type="ECO:0000256" key="2">
    <source>
        <dbReference type="ARBA" id="ARBA00022964"/>
    </source>
</evidence>
<dbReference type="InterPro" id="IPR027443">
    <property type="entry name" value="IPNS-like_sf"/>
</dbReference>
<organism evidence="5 6">
    <name type="scientific">Algimonas arctica</name>
    <dbReference type="NCBI Taxonomy" id="1479486"/>
    <lineage>
        <taxon>Bacteria</taxon>
        <taxon>Pseudomonadati</taxon>
        <taxon>Pseudomonadota</taxon>
        <taxon>Alphaproteobacteria</taxon>
        <taxon>Maricaulales</taxon>
        <taxon>Robiginitomaculaceae</taxon>
        <taxon>Algimonas</taxon>
    </lineage>
</organism>
<evidence type="ECO:0000313" key="5">
    <source>
        <dbReference type="EMBL" id="GHA81638.1"/>
    </source>
</evidence>
<sequence>MTDPASIDPAEKPANLSNPRRAFIKKTGKKLVRKIAGFQSAQSKVPDTPKLDNAHFPWLSEFTDNWEAIRKEAQAVLAFRDDIPAFHELSPDQYRLSTAKNWKTYILYGFGQRMETNTQLTPVTADILSRVPHIQTAMFSILAPGYHIPAHKGVTKGILRSHLGLIIPKDREQCRIRVDDTITAWKEGEIFVFDDTYEHEVWNETDEERVILLFDFDRPMKLPGRVLNKTFLQIMKFTAFYQDPKKNLASAEEKMEAAIRQADANIEAMSDPADT</sequence>
<evidence type="ECO:0000256" key="1">
    <source>
        <dbReference type="ARBA" id="ARBA00007730"/>
    </source>
</evidence>
<evidence type="ECO:0000256" key="3">
    <source>
        <dbReference type="ARBA" id="ARBA00023002"/>
    </source>
</evidence>
<protein>
    <recommendedName>
        <fullName evidence="4">Aspartyl/asparaginy/proline hydroxylase domain-containing protein</fullName>
    </recommendedName>
</protein>
<reference evidence="5" key="2">
    <citation type="submission" date="2020-09" db="EMBL/GenBank/DDBJ databases">
        <authorList>
            <person name="Sun Q."/>
            <person name="Kim S."/>
        </authorList>
    </citation>
    <scope>NUCLEOTIDE SEQUENCE</scope>
    <source>
        <strain evidence="5">KCTC 32513</strain>
    </source>
</reference>
<comment type="similarity">
    <text evidence="1">Belongs to the aspartyl/asparaginyl beta-hydroxylase family.</text>
</comment>
<keyword evidence="6" id="KW-1185">Reference proteome</keyword>
<keyword evidence="2" id="KW-0223">Dioxygenase</keyword>
<evidence type="ECO:0000259" key="4">
    <source>
        <dbReference type="Pfam" id="PF05118"/>
    </source>
</evidence>
<accession>A0A8J3CPC9</accession>
<name>A0A8J3CPC9_9PROT</name>
<dbReference type="AlphaFoldDB" id="A0A8J3CPC9"/>
<evidence type="ECO:0000313" key="6">
    <source>
        <dbReference type="Proteomes" id="UP000634004"/>
    </source>
</evidence>
<dbReference type="Proteomes" id="UP000634004">
    <property type="component" value="Unassembled WGS sequence"/>
</dbReference>
<dbReference type="GO" id="GO:0016020">
    <property type="term" value="C:membrane"/>
    <property type="evidence" value="ECO:0007669"/>
    <property type="project" value="TreeGrafter"/>
</dbReference>
<dbReference type="InterPro" id="IPR007803">
    <property type="entry name" value="Asp/Arg/Pro-Hydrxlase"/>
</dbReference>
<dbReference type="PANTHER" id="PTHR46332">
    <property type="entry name" value="ASPARTATE BETA-HYDROXYLASE DOMAIN-CONTAINING PROTEIN 2"/>
    <property type="match status" value="1"/>
</dbReference>
<dbReference type="Pfam" id="PF05118">
    <property type="entry name" value="Asp_Arg_Hydrox"/>
    <property type="match status" value="1"/>
</dbReference>
<gene>
    <name evidence="5" type="ORF">GCM10009069_00850</name>
</gene>
<dbReference type="PANTHER" id="PTHR46332:SF5">
    <property type="entry name" value="ASPARTATE BETA-HYDROXYLASE DOMAIN CONTAINING 2"/>
    <property type="match status" value="1"/>
</dbReference>
<dbReference type="Gene3D" id="2.60.120.330">
    <property type="entry name" value="B-lactam Antibiotic, Isopenicillin N Synthase, Chain"/>
    <property type="match status" value="1"/>
</dbReference>
<dbReference type="SUPFAM" id="SSF51197">
    <property type="entry name" value="Clavaminate synthase-like"/>
    <property type="match status" value="1"/>
</dbReference>
<dbReference type="EMBL" id="BMZH01000001">
    <property type="protein sequence ID" value="GHA81638.1"/>
    <property type="molecule type" value="Genomic_DNA"/>
</dbReference>
<dbReference type="RefSeq" id="WP_189494233.1">
    <property type="nucleotide sequence ID" value="NZ_BMZH01000001.1"/>
</dbReference>
<proteinExistence type="inferred from homology"/>
<dbReference type="GO" id="GO:0051213">
    <property type="term" value="F:dioxygenase activity"/>
    <property type="evidence" value="ECO:0007669"/>
    <property type="project" value="UniProtKB-KW"/>
</dbReference>
<reference evidence="5" key="1">
    <citation type="journal article" date="2014" name="Int. J. Syst. Evol. Microbiol.">
        <title>Complete genome sequence of Corynebacterium casei LMG S-19264T (=DSM 44701T), isolated from a smear-ripened cheese.</title>
        <authorList>
            <consortium name="US DOE Joint Genome Institute (JGI-PGF)"/>
            <person name="Walter F."/>
            <person name="Albersmeier A."/>
            <person name="Kalinowski J."/>
            <person name="Ruckert C."/>
        </authorList>
    </citation>
    <scope>NUCLEOTIDE SEQUENCE</scope>
    <source>
        <strain evidence="5">KCTC 32513</strain>
    </source>
</reference>